<protein>
    <submittedName>
        <fullName evidence="2">Uncharacterized protein</fullName>
    </submittedName>
</protein>
<gene>
    <name evidence="2" type="ORF">Ctob_005473</name>
</gene>
<feature type="compositionally biased region" description="Acidic residues" evidence="1">
    <location>
        <begin position="426"/>
        <end position="447"/>
    </location>
</feature>
<accession>A0A0M0JY36</accession>
<feature type="compositionally biased region" description="Basic and acidic residues" evidence="1">
    <location>
        <begin position="242"/>
        <end position="253"/>
    </location>
</feature>
<feature type="compositionally biased region" description="Low complexity" evidence="1">
    <location>
        <begin position="217"/>
        <end position="241"/>
    </location>
</feature>
<evidence type="ECO:0000256" key="1">
    <source>
        <dbReference type="SAM" id="MobiDB-lite"/>
    </source>
</evidence>
<organism evidence="2 3">
    <name type="scientific">Chrysochromulina tobinii</name>
    <dbReference type="NCBI Taxonomy" id="1460289"/>
    <lineage>
        <taxon>Eukaryota</taxon>
        <taxon>Haptista</taxon>
        <taxon>Haptophyta</taxon>
        <taxon>Prymnesiophyceae</taxon>
        <taxon>Prymnesiales</taxon>
        <taxon>Chrysochromulinaceae</taxon>
        <taxon>Chrysochromulina</taxon>
    </lineage>
</organism>
<feature type="region of interest" description="Disordered" evidence="1">
    <location>
        <begin position="171"/>
        <end position="284"/>
    </location>
</feature>
<dbReference type="Proteomes" id="UP000037460">
    <property type="component" value="Unassembled WGS sequence"/>
</dbReference>
<dbReference type="AlphaFoldDB" id="A0A0M0JY36"/>
<keyword evidence="3" id="KW-1185">Reference proteome</keyword>
<reference evidence="3" key="1">
    <citation type="journal article" date="2015" name="PLoS Genet.">
        <title>Genome Sequence and Transcriptome Analyses of Chrysochromulina tobin: Metabolic Tools for Enhanced Algal Fitness in the Prominent Order Prymnesiales (Haptophyceae).</title>
        <authorList>
            <person name="Hovde B.T."/>
            <person name="Deodato C.R."/>
            <person name="Hunsperger H.M."/>
            <person name="Ryken S.A."/>
            <person name="Yost W."/>
            <person name="Jha R.K."/>
            <person name="Patterson J."/>
            <person name="Monnat R.J. Jr."/>
            <person name="Barlow S.B."/>
            <person name="Starkenburg S.R."/>
            <person name="Cattolico R.A."/>
        </authorList>
    </citation>
    <scope>NUCLEOTIDE SEQUENCE</scope>
    <source>
        <strain evidence="3">CCMP291</strain>
    </source>
</reference>
<feature type="region of interest" description="Disordered" evidence="1">
    <location>
        <begin position="581"/>
        <end position="622"/>
    </location>
</feature>
<dbReference type="EMBL" id="JWZX01002060">
    <property type="protein sequence ID" value="KOO31232.1"/>
    <property type="molecule type" value="Genomic_DNA"/>
</dbReference>
<evidence type="ECO:0000313" key="3">
    <source>
        <dbReference type="Proteomes" id="UP000037460"/>
    </source>
</evidence>
<proteinExistence type="predicted"/>
<comment type="caution">
    <text evidence="2">The sequence shown here is derived from an EMBL/GenBank/DDBJ whole genome shotgun (WGS) entry which is preliminary data.</text>
</comment>
<feature type="region of interest" description="Disordered" evidence="1">
    <location>
        <begin position="405"/>
        <end position="447"/>
    </location>
</feature>
<evidence type="ECO:0000313" key="2">
    <source>
        <dbReference type="EMBL" id="KOO31232.1"/>
    </source>
</evidence>
<feature type="compositionally biased region" description="Low complexity" evidence="1">
    <location>
        <begin position="265"/>
        <end position="284"/>
    </location>
</feature>
<feature type="compositionally biased region" description="Basic and acidic residues" evidence="1">
    <location>
        <begin position="181"/>
        <end position="192"/>
    </location>
</feature>
<name>A0A0M0JY36_9EUKA</name>
<sequence>MLSPASSNKLKQIANSLNELEGDGSLGRRIKAAQELSQALESITDGDRGVTRLCGGRGVASLLVALMDVCGEERDLTRNTILSSLARLVFFINSSELLEDARVWALLLRMLYQRDETSVCHALTVMLRMSRDDACVHHLCDSRRLSSATSQLAASNNARIAELAAEIAVNPGGAGGSQEQLPREPLQDEEKRQRRWRRPRAVSTLAEGPLLGEADPDSAASSSSPAVATSAVTSAVTSVPSSRRERMIADLKSWRGQMTSKLDQSGAESGAEAPSAEASAEPPGALIDEIVDLDRNRREIVDLDRDRREIVDLDRGRRSTMSKLVSLRAAWEEPEQRPLSSTYHDPPTYTARGFEAAYQPEEDLGGVEASYQDEVDAPYQPRGAVLGARLAATVGGEYRGSAVLGEHRGERGRGGSAQHSASPLDEGIDEEELDEPDGGSDGGSDEELLATSFGREDWPETAAAYATACARSRTSSGGGSGSYDGGAMEYAAGESYAEESYGASTALDDAAQRSLISAMGAAGFAPTASHDGARHAHDGARHAHDDARHAHDDAQHAVAADEWVDMPRVVARATFSQIKADGATVGDSPRPPTAAAEGAPINVADSKRRQRRQRFEAAVTFE</sequence>